<dbReference type="AlphaFoldDB" id="A0A164MKG2"/>
<evidence type="ECO:0000313" key="5">
    <source>
        <dbReference type="Proteomes" id="UP000076512"/>
    </source>
</evidence>
<dbReference type="OrthoDB" id="4553064at2"/>
<evidence type="ECO:0000256" key="1">
    <source>
        <dbReference type="ARBA" id="ARBA00022679"/>
    </source>
</evidence>
<feature type="domain" description="N-acetyltransferase" evidence="3">
    <location>
        <begin position="4"/>
        <end position="168"/>
    </location>
</feature>
<gene>
    <name evidence="4" type="ORF">AWN90_32915</name>
</gene>
<keyword evidence="2" id="KW-0012">Acyltransferase</keyword>
<organism evidence="4 5">
    <name type="scientific">Nocardia terpenica</name>
    <dbReference type="NCBI Taxonomy" id="455432"/>
    <lineage>
        <taxon>Bacteria</taxon>
        <taxon>Bacillati</taxon>
        <taxon>Actinomycetota</taxon>
        <taxon>Actinomycetes</taxon>
        <taxon>Mycobacteriales</taxon>
        <taxon>Nocardiaceae</taxon>
        <taxon>Nocardia</taxon>
    </lineage>
</organism>
<keyword evidence="5" id="KW-1185">Reference proteome</keyword>
<dbReference type="PROSITE" id="PS51186">
    <property type="entry name" value="GNAT"/>
    <property type="match status" value="1"/>
</dbReference>
<dbReference type="Gene3D" id="3.40.630.30">
    <property type="match status" value="1"/>
</dbReference>
<dbReference type="PANTHER" id="PTHR43877">
    <property type="entry name" value="AMINOALKYLPHOSPHONATE N-ACETYLTRANSFERASE-RELATED-RELATED"/>
    <property type="match status" value="1"/>
</dbReference>
<name>A0A164MKG2_9NOCA</name>
<keyword evidence="1" id="KW-0808">Transferase</keyword>
<dbReference type="Proteomes" id="UP000076512">
    <property type="component" value="Unassembled WGS sequence"/>
</dbReference>
<dbReference type="Pfam" id="PF00583">
    <property type="entry name" value="Acetyltransf_1"/>
    <property type="match status" value="1"/>
</dbReference>
<reference evidence="4 5" key="1">
    <citation type="submission" date="2016-04" db="EMBL/GenBank/DDBJ databases">
        <authorList>
            <person name="Evans L.H."/>
            <person name="Alamgir A."/>
            <person name="Owens N."/>
            <person name="Weber N.D."/>
            <person name="Virtaneva K."/>
            <person name="Barbian K."/>
            <person name="Babar A."/>
            <person name="Rosenke K."/>
        </authorList>
    </citation>
    <scope>NUCLEOTIDE SEQUENCE [LARGE SCALE GENOMIC DNA]</scope>
    <source>
        <strain evidence="4 5">IFM 0406</strain>
    </source>
</reference>
<dbReference type="CDD" id="cd04301">
    <property type="entry name" value="NAT_SF"/>
    <property type="match status" value="1"/>
</dbReference>
<evidence type="ECO:0000256" key="2">
    <source>
        <dbReference type="ARBA" id="ARBA00023315"/>
    </source>
</evidence>
<sequence length="168" mass="18237">MEHPTLRPAVPADEPFLWAMLFEASHFGESGATSPADLHSVPELAHYVENWGTTGGLGIIGSIDNKPQGAAWLRLLTGNNAGYGYINDTTPELAIATAPEARGTGLGTAMLTRLIHNAHSIYPAISLSVRDTNPARRLYERLGFVEVPDSAMINRVGTTSRTMLLRWR</sequence>
<proteinExistence type="predicted"/>
<dbReference type="InterPro" id="IPR000182">
    <property type="entry name" value="GNAT_dom"/>
</dbReference>
<dbReference type="InterPro" id="IPR016181">
    <property type="entry name" value="Acyl_CoA_acyltransferase"/>
</dbReference>
<dbReference type="SUPFAM" id="SSF55729">
    <property type="entry name" value="Acyl-CoA N-acyltransferases (Nat)"/>
    <property type="match status" value="1"/>
</dbReference>
<protein>
    <recommendedName>
        <fullName evidence="3">N-acetyltransferase domain-containing protein</fullName>
    </recommendedName>
</protein>
<evidence type="ECO:0000313" key="4">
    <source>
        <dbReference type="EMBL" id="KZM73437.1"/>
    </source>
</evidence>
<dbReference type="InterPro" id="IPR050832">
    <property type="entry name" value="Bact_Acetyltransf"/>
</dbReference>
<dbReference type="RefSeq" id="WP_067590793.1">
    <property type="nucleotide sequence ID" value="NZ_JABMCZ010000001.1"/>
</dbReference>
<evidence type="ECO:0000259" key="3">
    <source>
        <dbReference type="PROSITE" id="PS51186"/>
    </source>
</evidence>
<dbReference type="EMBL" id="LWGR01000007">
    <property type="protein sequence ID" value="KZM73437.1"/>
    <property type="molecule type" value="Genomic_DNA"/>
</dbReference>
<dbReference type="GO" id="GO:0016747">
    <property type="term" value="F:acyltransferase activity, transferring groups other than amino-acyl groups"/>
    <property type="evidence" value="ECO:0007669"/>
    <property type="project" value="InterPro"/>
</dbReference>
<comment type="caution">
    <text evidence="4">The sequence shown here is derived from an EMBL/GenBank/DDBJ whole genome shotgun (WGS) entry which is preliminary data.</text>
</comment>
<accession>A0A164MKG2</accession>